<dbReference type="GeneID" id="63787007"/>
<dbReference type="EMBL" id="MCFI01000004">
    <property type="protein sequence ID" value="ORY85675.1"/>
    <property type="molecule type" value="Genomic_DNA"/>
</dbReference>
<dbReference type="RefSeq" id="XP_040727157.1">
    <property type="nucleotide sequence ID" value="XM_040870408.1"/>
</dbReference>
<organism evidence="3 4">
    <name type="scientific">Protomyces lactucae-debilis</name>
    <dbReference type="NCBI Taxonomy" id="2754530"/>
    <lineage>
        <taxon>Eukaryota</taxon>
        <taxon>Fungi</taxon>
        <taxon>Dikarya</taxon>
        <taxon>Ascomycota</taxon>
        <taxon>Taphrinomycotina</taxon>
        <taxon>Taphrinomycetes</taxon>
        <taxon>Taphrinales</taxon>
        <taxon>Protomycetaceae</taxon>
        <taxon>Protomyces</taxon>
    </lineage>
</organism>
<dbReference type="PANTHER" id="PTHR13622:SF8">
    <property type="entry name" value="THIAMIN PYROPHOSPHOKINASE 1"/>
    <property type="match status" value="1"/>
</dbReference>
<comment type="caution">
    <text evidence="3">The sequence shown here is derived from an EMBL/GenBank/DDBJ whole genome shotgun (WGS) entry which is preliminary data.</text>
</comment>
<dbReference type="FunFam" id="3.90.79.10:FF:000019">
    <property type="entry name" value="Thiamin pyrophosphokinase, putative"/>
    <property type="match status" value="1"/>
</dbReference>
<dbReference type="PROSITE" id="PS51462">
    <property type="entry name" value="NUDIX"/>
    <property type="match status" value="1"/>
</dbReference>
<evidence type="ECO:0000313" key="4">
    <source>
        <dbReference type="Proteomes" id="UP000193685"/>
    </source>
</evidence>
<dbReference type="SUPFAM" id="SSF55811">
    <property type="entry name" value="Nudix"/>
    <property type="match status" value="1"/>
</dbReference>
<dbReference type="Pfam" id="PF15916">
    <property type="entry name" value="DUF4743"/>
    <property type="match status" value="1"/>
</dbReference>
<dbReference type="OrthoDB" id="10261522at2759"/>
<dbReference type="OMA" id="NLAKECW"/>
<dbReference type="InterPro" id="IPR015797">
    <property type="entry name" value="NUDIX_hydrolase-like_dom_sf"/>
</dbReference>
<feature type="region of interest" description="Disordered" evidence="1">
    <location>
        <begin position="1"/>
        <end position="23"/>
    </location>
</feature>
<dbReference type="InterPro" id="IPR000086">
    <property type="entry name" value="NUDIX_hydrolase_dom"/>
</dbReference>
<dbReference type="Pfam" id="PF00293">
    <property type="entry name" value="NUDIX"/>
    <property type="match status" value="1"/>
</dbReference>
<dbReference type="PANTHER" id="PTHR13622">
    <property type="entry name" value="THIAMIN PYROPHOSPHOKINASE"/>
    <property type="match status" value="1"/>
</dbReference>
<dbReference type="Proteomes" id="UP000193685">
    <property type="component" value="Unassembled WGS sequence"/>
</dbReference>
<evidence type="ECO:0000256" key="1">
    <source>
        <dbReference type="SAM" id="MobiDB-lite"/>
    </source>
</evidence>
<feature type="compositionally biased region" description="Polar residues" evidence="1">
    <location>
        <begin position="9"/>
        <end position="23"/>
    </location>
</feature>
<reference evidence="3 4" key="1">
    <citation type="submission" date="2016-07" db="EMBL/GenBank/DDBJ databases">
        <title>Pervasive Adenine N6-methylation of Active Genes in Fungi.</title>
        <authorList>
            <consortium name="DOE Joint Genome Institute"/>
            <person name="Mondo S.J."/>
            <person name="Dannebaum R.O."/>
            <person name="Kuo R.C."/>
            <person name="Labutti K."/>
            <person name="Haridas S."/>
            <person name="Kuo A."/>
            <person name="Salamov A."/>
            <person name="Ahrendt S.R."/>
            <person name="Lipzen A."/>
            <person name="Sullivan W."/>
            <person name="Andreopoulos W.B."/>
            <person name="Clum A."/>
            <person name="Lindquist E."/>
            <person name="Daum C."/>
            <person name="Ramamoorthy G.K."/>
            <person name="Gryganskyi A."/>
            <person name="Culley D."/>
            <person name="Magnuson J.K."/>
            <person name="James T.Y."/>
            <person name="O'Malley M.A."/>
            <person name="Stajich J.E."/>
            <person name="Spatafora J.W."/>
            <person name="Visel A."/>
            <person name="Grigoriev I.V."/>
        </authorList>
    </citation>
    <scope>NUCLEOTIDE SEQUENCE [LARGE SCALE GENOMIC DNA]</scope>
    <source>
        <strain evidence="3 4">12-1054</strain>
    </source>
</reference>
<evidence type="ECO:0000259" key="2">
    <source>
        <dbReference type="PROSITE" id="PS51462"/>
    </source>
</evidence>
<sequence>MPSKDCSMPSWTSPIRSNLSQSKPDNAWAQEIAEKIRSLSLDDIPVCSQDAFQGLSTEAKEATILIAAITATWRRDRLDEFGPLRGWRDEMYTVFAKRGTPALMLERAACGLFGVVTYGAHLNAYVLPDPSLLPPKPSLEAIKAHRLRTRVWCPRRAMNKATYPGMLDNTVAGGISNGLSPFETIVKEADEEASIPEIVARTQILPVGVISYLYADGEVEDRAGYIQPEVQYCFDIEVADPREAGAIIPRPNDGESEAFELLDCNEILAIIKQGKFKPNCALVLIDFMIRRGILTEEDEPAYIELLERLHRRLPFPTR</sequence>
<feature type="domain" description="Nudix hydrolase" evidence="2">
    <location>
        <begin position="134"/>
        <end position="284"/>
    </location>
</feature>
<dbReference type="AlphaFoldDB" id="A0A1Y2FSI1"/>
<accession>A0A1Y2FSI1</accession>
<evidence type="ECO:0000313" key="3">
    <source>
        <dbReference type="EMBL" id="ORY85675.1"/>
    </source>
</evidence>
<dbReference type="STRING" id="56484.A0A1Y2FSI1"/>
<protein>
    <submittedName>
        <fullName evidence="3">NUDIX hydrolase domain-like protein</fullName>
    </submittedName>
</protein>
<dbReference type="GO" id="GO:0044715">
    <property type="term" value="F:8-oxo-dGDP phosphatase activity"/>
    <property type="evidence" value="ECO:0007669"/>
    <property type="project" value="UniProtKB-ARBA"/>
</dbReference>
<dbReference type="Gene3D" id="3.90.79.10">
    <property type="entry name" value="Nucleoside Triphosphate Pyrophosphohydrolase"/>
    <property type="match status" value="1"/>
</dbReference>
<dbReference type="CDD" id="cd03676">
    <property type="entry name" value="NUDIX_Tnr3_like"/>
    <property type="match status" value="1"/>
</dbReference>
<proteinExistence type="predicted"/>
<dbReference type="InterPro" id="IPR031804">
    <property type="entry name" value="DUF4743"/>
</dbReference>
<gene>
    <name evidence="3" type="ORF">BCR37DRAFT_386062</name>
</gene>
<keyword evidence="3" id="KW-0378">Hydrolase</keyword>
<name>A0A1Y2FSI1_PROLT</name>
<keyword evidence="4" id="KW-1185">Reference proteome</keyword>